<protein>
    <submittedName>
        <fullName evidence="1">Uncharacterized protein</fullName>
    </submittedName>
</protein>
<gene>
    <name evidence="1" type="ORF">S03H2_31375</name>
</gene>
<dbReference type="AlphaFoldDB" id="X1IVS9"/>
<feature type="non-terminal residue" evidence="1">
    <location>
        <position position="105"/>
    </location>
</feature>
<reference evidence="1" key="1">
    <citation type="journal article" date="2014" name="Front. Microbiol.">
        <title>High frequency of phylogenetically diverse reductive dehalogenase-homologous genes in deep subseafloor sedimentary metagenomes.</title>
        <authorList>
            <person name="Kawai M."/>
            <person name="Futagami T."/>
            <person name="Toyoda A."/>
            <person name="Takaki Y."/>
            <person name="Nishi S."/>
            <person name="Hori S."/>
            <person name="Arai W."/>
            <person name="Tsubouchi T."/>
            <person name="Morono Y."/>
            <person name="Uchiyama I."/>
            <person name="Ito T."/>
            <person name="Fujiyama A."/>
            <person name="Inagaki F."/>
            <person name="Takami H."/>
        </authorList>
    </citation>
    <scope>NUCLEOTIDE SEQUENCE</scope>
    <source>
        <strain evidence="1">Expedition CK06-06</strain>
    </source>
</reference>
<dbReference type="EMBL" id="BARU01019022">
    <property type="protein sequence ID" value="GAH61643.1"/>
    <property type="molecule type" value="Genomic_DNA"/>
</dbReference>
<sequence length="105" mass="11706">MRTARITQSTTRAGLTRDQIIARTERSDSLFFQEITADVQRRCMWEIFVMHPMSPFSTWREGVADASFVVETLSELGASKGAATTLVRVLFNAASGVVHMYPVPP</sequence>
<comment type="caution">
    <text evidence="1">The sequence shown here is derived from an EMBL/GenBank/DDBJ whole genome shotgun (WGS) entry which is preliminary data.</text>
</comment>
<accession>X1IVS9</accession>
<name>X1IVS9_9ZZZZ</name>
<organism evidence="1">
    <name type="scientific">marine sediment metagenome</name>
    <dbReference type="NCBI Taxonomy" id="412755"/>
    <lineage>
        <taxon>unclassified sequences</taxon>
        <taxon>metagenomes</taxon>
        <taxon>ecological metagenomes</taxon>
    </lineage>
</organism>
<evidence type="ECO:0000313" key="1">
    <source>
        <dbReference type="EMBL" id="GAH61643.1"/>
    </source>
</evidence>
<proteinExistence type="predicted"/>